<feature type="compositionally biased region" description="Low complexity" evidence="1">
    <location>
        <begin position="47"/>
        <end position="69"/>
    </location>
</feature>
<sequence>MTHHWESSGRPLFVKTVYVNGNRHAILSQEDPLVHSGNSIFRKQNRSDSSLSFNSTASSNSSRSQGSNSDVKTNFSKSHFRRPHSRDISTELQRCLVKLRFPTNVQDNKEQTGEEKKIFSLQVEEDIKMGNKHRRKKWKNSKNNKKHVEEHCNYDEPISSNMFSETAGNQTNLHGSKQKLSFTDVTSSPSHLIVNCSCGCRGWCNIHGFLALKEPMKTEGRKNEFSETLHSFIVPTEFKSPDKKDIENSHLHPNSVIQNPCEFYWNKYLTASFNTSLTERVIQWIDLAGRQKLDDKLKITNEGRIPGKSVQANDFTRNKFQERLNEKKLESKKDVPTNRELVLQKNSFDVDVEAEIKVDVDSNVVSFVEKLEKENTRSSGEAPNEPGEVENYTTAMNLEKSLAVEEQVNRNDESQMSSIAQKINPNLSESVHLQKSITNQIEQSFPNTEKSEIKITSNVNVHFYTQNKPAKPTNGLSTHESTPGLDEIDGCDQNFKIRSIKVFKKKGTSVKDQKNHSVRTNNVFSETLKLIRERNAAEAARVTKYQDWINEVLNKNYTTVNDTPVTRTTLNRNVLTEPMEDVFCLRQSKTAWEPEASLDKPQLHIFIPSLPQKEVGEESLSECESFL</sequence>
<evidence type="ECO:0000313" key="3">
    <source>
        <dbReference type="Proteomes" id="UP001372834"/>
    </source>
</evidence>
<proteinExistence type="predicted"/>
<feature type="region of interest" description="Disordered" evidence="1">
    <location>
        <begin position="466"/>
        <end position="487"/>
    </location>
</feature>
<name>A0AAN8XNY9_POLSC</name>
<organism evidence="2 3">
    <name type="scientific">Polyplax serrata</name>
    <name type="common">Common mouse louse</name>
    <dbReference type="NCBI Taxonomy" id="468196"/>
    <lineage>
        <taxon>Eukaryota</taxon>
        <taxon>Metazoa</taxon>
        <taxon>Ecdysozoa</taxon>
        <taxon>Arthropoda</taxon>
        <taxon>Hexapoda</taxon>
        <taxon>Insecta</taxon>
        <taxon>Pterygota</taxon>
        <taxon>Neoptera</taxon>
        <taxon>Paraneoptera</taxon>
        <taxon>Psocodea</taxon>
        <taxon>Troctomorpha</taxon>
        <taxon>Phthiraptera</taxon>
        <taxon>Anoplura</taxon>
        <taxon>Polyplacidae</taxon>
        <taxon>Polyplax</taxon>
    </lineage>
</organism>
<dbReference type="Proteomes" id="UP001372834">
    <property type="component" value="Unassembled WGS sequence"/>
</dbReference>
<evidence type="ECO:0000256" key="1">
    <source>
        <dbReference type="SAM" id="MobiDB-lite"/>
    </source>
</evidence>
<evidence type="ECO:0000313" key="2">
    <source>
        <dbReference type="EMBL" id="KAK6644125.1"/>
    </source>
</evidence>
<protein>
    <submittedName>
        <fullName evidence="2">Uncharacterized protein</fullName>
    </submittedName>
</protein>
<comment type="caution">
    <text evidence="2">The sequence shown here is derived from an EMBL/GenBank/DDBJ whole genome shotgun (WGS) entry which is preliminary data.</text>
</comment>
<gene>
    <name evidence="2" type="ORF">RUM43_000392</name>
</gene>
<accession>A0AAN8XNY9</accession>
<reference evidence="2 3" key="1">
    <citation type="submission" date="2023-10" db="EMBL/GenBank/DDBJ databases">
        <title>Genomes of two closely related lineages of the louse Polyplax serrata with different host specificities.</title>
        <authorList>
            <person name="Martinu J."/>
            <person name="Tarabai H."/>
            <person name="Stefka J."/>
            <person name="Hypsa V."/>
        </authorList>
    </citation>
    <scope>NUCLEOTIDE SEQUENCE [LARGE SCALE GENOMIC DNA]</scope>
    <source>
        <strain evidence="2">HR10_N</strain>
    </source>
</reference>
<dbReference type="EMBL" id="JAWJWE010000001">
    <property type="protein sequence ID" value="KAK6644125.1"/>
    <property type="molecule type" value="Genomic_DNA"/>
</dbReference>
<feature type="compositionally biased region" description="Polar residues" evidence="1">
    <location>
        <begin position="466"/>
        <end position="481"/>
    </location>
</feature>
<dbReference type="AlphaFoldDB" id="A0AAN8XNY9"/>
<feature type="region of interest" description="Disordered" evidence="1">
    <location>
        <begin position="45"/>
        <end position="87"/>
    </location>
</feature>